<keyword evidence="3 6" id="KW-0326">Glycosidase</keyword>
<organism evidence="6 7">
    <name type="scientific">Alistipes intestinihominis</name>
    <dbReference type="NCBI Taxonomy" id="3133172"/>
    <lineage>
        <taxon>Bacteria</taxon>
        <taxon>Pseudomonadati</taxon>
        <taxon>Bacteroidota</taxon>
        <taxon>Bacteroidia</taxon>
        <taxon>Bacteroidales</taxon>
        <taxon>Rikenellaceae</taxon>
        <taxon>Alistipes</taxon>
    </lineage>
</organism>
<name>A0ABV1GZ87_9BACT</name>
<dbReference type="InterPro" id="IPR054491">
    <property type="entry name" value="MGH1-like_GH"/>
</dbReference>
<comment type="caution">
    <text evidence="6">The sequence shown here is derived from an EMBL/GenBank/DDBJ whole genome shotgun (WGS) entry which is preliminary data.</text>
</comment>
<reference evidence="6 7" key="1">
    <citation type="submission" date="2024-03" db="EMBL/GenBank/DDBJ databases">
        <title>Human intestinal bacterial collection.</title>
        <authorList>
            <person name="Pauvert C."/>
            <person name="Hitch T.C.A."/>
            <person name="Clavel T."/>
        </authorList>
    </citation>
    <scope>NUCLEOTIDE SEQUENCE [LARGE SCALE GENOMIC DNA]</scope>
    <source>
        <strain evidence="6 7">CLA-KB-H122</strain>
    </source>
</reference>
<feature type="chain" id="PRO_5046986251" evidence="4">
    <location>
        <begin position="23"/>
        <end position="538"/>
    </location>
</feature>
<evidence type="ECO:0000259" key="5">
    <source>
        <dbReference type="Pfam" id="PF22422"/>
    </source>
</evidence>
<dbReference type="Proteomes" id="UP001460202">
    <property type="component" value="Unassembled WGS sequence"/>
</dbReference>
<keyword evidence="4" id="KW-0732">Signal</keyword>
<evidence type="ECO:0000313" key="7">
    <source>
        <dbReference type="Proteomes" id="UP001460202"/>
    </source>
</evidence>
<accession>A0ABV1GZ87</accession>
<dbReference type="SUPFAM" id="SSF48208">
    <property type="entry name" value="Six-hairpin glycosidases"/>
    <property type="match status" value="1"/>
</dbReference>
<dbReference type="PANTHER" id="PTHR10412">
    <property type="entry name" value="MANNOSYL-OLIGOSACCHARIDE GLUCOSIDASE"/>
    <property type="match status" value="1"/>
</dbReference>
<dbReference type="PANTHER" id="PTHR10412:SF11">
    <property type="entry name" value="MANNOSYL-OLIGOSACCHARIDE GLUCOSIDASE"/>
    <property type="match status" value="1"/>
</dbReference>
<evidence type="ECO:0000256" key="3">
    <source>
        <dbReference type="ARBA" id="ARBA00023295"/>
    </source>
</evidence>
<dbReference type="Pfam" id="PF22422">
    <property type="entry name" value="MGH1-like_GH"/>
    <property type="match status" value="1"/>
</dbReference>
<feature type="domain" description="Mannosylglycerate hydrolase MGH1-like glycoside hydrolase" evidence="5">
    <location>
        <begin position="119"/>
        <end position="426"/>
    </location>
</feature>
<evidence type="ECO:0000313" key="6">
    <source>
        <dbReference type="EMBL" id="MEQ2545382.1"/>
    </source>
</evidence>
<keyword evidence="2" id="KW-0378">Hydrolase</keyword>
<dbReference type="RefSeq" id="WP_349094315.1">
    <property type="nucleotide sequence ID" value="NZ_JBBMFL010000012.1"/>
</dbReference>
<gene>
    <name evidence="6" type="ORF">WMO46_10550</name>
</gene>
<evidence type="ECO:0000256" key="4">
    <source>
        <dbReference type="SAM" id="SignalP"/>
    </source>
</evidence>
<keyword evidence="7" id="KW-1185">Reference proteome</keyword>
<evidence type="ECO:0000256" key="2">
    <source>
        <dbReference type="ARBA" id="ARBA00022801"/>
    </source>
</evidence>
<feature type="signal peptide" evidence="4">
    <location>
        <begin position="1"/>
        <end position="22"/>
    </location>
</feature>
<dbReference type="Gene3D" id="1.50.10.10">
    <property type="match status" value="1"/>
</dbReference>
<dbReference type="InterPro" id="IPR008928">
    <property type="entry name" value="6-hairpin_glycosidase_sf"/>
</dbReference>
<protein>
    <submittedName>
        <fullName evidence="6">Trehalase family glycosidase</fullName>
    </submittedName>
</protein>
<sequence length="538" mass="62574">MKIGRDMALVLLAAAAPVAAGAQDLRSGPYQLPYKNTYVKEVFVAENDFRTMKPETIRPRPFAEARKILPAPIWEGHDREIEMYWHAWRIAVGNIRQPREGSGFVSPYLDIAYNGNIFMWDASFMMMFARYGYRFFPFQRTLDNFYSHQHPDGFICREIRADGSDCFERYDPTSTGPNLLPWTELMYYRQFGDIDRLHKVFPALCAYAKWWKLNRTWPNETYWSSGWGTGMDNTPRVPEGYNQIFSNGHMEWLDANLQQMLVNESLLQIGFYIERWQEIEEVEDENRFLKKHINDFMWNDAEGFLFDRYADGSLGTAKGIYAYWALQTDVLGKERLDRFVAHLSDSTEFDRPHRVPSLSADHRKYNALGRYWQGGVWPGANYMVIDGLWRKGYRAEAQRIAENHYAAVFEVWKNTGTFWEYYAPEKLEPGFMARKDFVGWTGLPPIAVFIEYILGIKSDYSERRIEWDLTRTEAHGIERYPFGPDGVVDLRVRARKSADETPAVTVSTNVPFELVVTWGDGRSSTVQVEKSGSVKLNQ</sequence>
<evidence type="ECO:0000256" key="1">
    <source>
        <dbReference type="ARBA" id="ARBA00010833"/>
    </source>
</evidence>
<dbReference type="InterPro" id="IPR004888">
    <property type="entry name" value="Glycoside_hydrolase_63"/>
</dbReference>
<proteinExistence type="inferred from homology"/>
<comment type="similarity">
    <text evidence="1">Belongs to the glycosyl hydrolase 63 family.</text>
</comment>
<dbReference type="GO" id="GO:0016798">
    <property type="term" value="F:hydrolase activity, acting on glycosyl bonds"/>
    <property type="evidence" value="ECO:0007669"/>
    <property type="project" value="UniProtKB-KW"/>
</dbReference>
<dbReference type="EMBL" id="JBBMFL010000012">
    <property type="protein sequence ID" value="MEQ2545382.1"/>
    <property type="molecule type" value="Genomic_DNA"/>
</dbReference>
<dbReference type="InterPro" id="IPR012341">
    <property type="entry name" value="6hp_glycosidase-like_sf"/>
</dbReference>